<dbReference type="Proteomes" id="UP000479710">
    <property type="component" value="Unassembled WGS sequence"/>
</dbReference>
<dbReference type="EMBL" id="SPHZ02000009">
    <property type="protein sequence ID" value="KAF0900876.1"/>
    <property type="molecule type" value="Genomic_DNA"/>
</dbReference>
<gene>
    <name evidence="1" type="ORF">E2562_036117</name>
</gene>
<sequence length="97" mass="11240">MMFGARFGDGGHRWHLIWLASCRNVVADLARLELTVDIRLLVGATRLRSRSTWESSSVPPVLDSRKKVDTGTSCRYDFFIGRRLPRRRDPAVRRRLE</sequence>
<accession>A0A6G1CL36</accession>
<keyword evidence="2" id="KW-1185">Reference proteome</keyword>
<proteinExistence type="predicted"/>
<evidence type="ECO:0000313" key="1">
    <source>
        <dbReference type="EMBL" id="KAF0900876.1"/>
    </source>
</evidence>
<protein>
    <submittedName>
        <fullName evidence="1">Uncharacterized protein</fullName>
    </submittedName>
</protein>
<organism evidence="1 2">
    <name type="scientific">Oryza meyeriana var. granulata</name>
    <dbReference type="NCBI Taxonomy" id="110450"/>
    <lineage>
        <taxon>Eukaryota</taxon>
        <taxon>Viridiplantae</taxon>
        <taxon>Streptophyta</taxon>
        <taxon>Embryophyta</taxon>
        <taxon>Tracheophyta</taxon>
        <taxon>Spermatophyta</taxon>
        <taxon>Magnoliopsida</taxon>
        <taxon>Liliopsida</taxon>
        <taxon>Poales</taxon>
        <taxon>Poaceae</taxon>
        <taxon>BOP clade</taxon>
        <taxon>Oryzoideae</taxon>
        <taxon>Oryzeae</taxon>
        <taxon>Oryzinae</taxon>
        <taxon>Oryza</taxon>
        <taxon>Oryza meyeriana</taxon>
    </lineage>
</organism>
<dbReference type="AlphaFoldDB" id="A0A6G1CL36"/>
<reference evidence="1 2" key="1">
    <citation type="submission" date="2019-11" db="EMBL/GenBank/DDBJ databases">
        <title>Whole genome sequence of Oryza granulata.</title>
        <authorList>
            <person name="Li W."/>
        </authorList>
    </citation>
    <scope>NUCLEOTIDE SEQUENCE [LARGE SCALE GENOMIC DNA]</scope>
    <source>
        <strain evidence="2">cv. Menghai</strain>
        <tissue evidence="1">Leaf</tissue>
    </source>
</reference>
<evidence type="ECO:0000313" key="2">
    <source>
        <dbReference type="Proteomes" id="UP000479710"/>
    </source>
</evidence>
<comment type="caution">
    <text evidence="1">The sequence shown here is derived from an EMBL/GenBank/DDBJ whole genome shotgun (WGS) entry which is preliminary data.</text>
</comment>
<name>A0A6G1CL36_9ORYZ</name>